<dbReference type="PANTHER" id="PTHR30055">
    <property type="entry name" value="HTH-TYPE TRANSCRIPTIONAL REGULATOR RUTR"/>
    <property type="match status" value="1"/>
</dbReference>
<dbReference type="SUPFAM" id="SSF46689">
    <property type="entry name" value="Homeodomain-like"/>
    <property type="match status" value="1"/>
</dbReference>
<accession>A0ABV5VV32</accession>
<keyword evidence="7" id="KW-1185">Reference proteome</keyword>
<protein>
    <submittedName>
        <fullName evidence="6">TetR/AcrR family transcriptional regulator</fullName>
    </submittedName>
</protein>
<name>A0ABV5VV32_9BACL</name>
<proteinExistence type="predicted"/>
<gene>
    <name evidence="6" type="ORF">ACFFNY_11400</name>
</gene>
<evidence type="ECO:0000313" key="7">
    <source>
        <dbReference type="Proteomes" id="UP001589619"/>
    </source>
</evidence>
<feature type="domain" description="HTH tetR-type" evidence="5">
    <location>
        <begin position="7"/>
        <end position="67"/>
    </location>
</feature>
<dbReference type="PANTHER" id="PTHR30055:SF234">
    <property type="entry name" value="HTH-TYPE TRANSCRIPTIONAL REGULATOR BETI"/>
    <property type="match status" value="1"/>
</dbReference>
<evidence type="ECO:0000259" key="5">
    <source>
        <dbReference type="PROSITE" id="PS50977"/>
    </source>
</evidence>
<dbReference type="PRINTS" id="PR00455">
    <property type="entry name" value="HTHTETR"/>
</dbReference>
<feature type="DNA-binding region" description="H-T-H motif" evidence="4">
    <location>
        <begin position="30"/>
        <end position="49"/>
    </location>
</feature>
<evidence type="ECO:0000256" key="4">
    <source>
        <dbReference type="PROSITE-ProRule" id="PRU00335"/>
    </source>
</evidence>
<organism evidence="6 7">
    <name type="scientific">Paenibacillus hodogayensis</name>
    <dbReference type="NCBI Taxonomy" id="279208"/>
    <lineage>
        <taxon>Bacteria</taxon>
        <taxon>Bacillati</taxon>
        <taxon>Bacillota</taxon>
        <taxon>Bacilli</taxon>
        <taxon>Bacillales</taxon>
        <taxon>Paenibacillaceae</taxon>
        <taxon>Paenibacillus</taxon>
    </lineage>
</organism>
<keyword evidence="2 4" id="KW-0238">DNA-binding</keyword>
<dbReference type="InterPro" id="IPR050109">
    <property type="entry name" value="HTH-type_TetR-like_transc_reg"/>
</dbReference>
<dbReference type="Pfam" id="PF00440">
    <property type="entry name" value="TetR_N"/>
    <property type="match status" value="1"/>
</dbReference>
<dbReference type="Gene3D" id="1.10.357.10">
    <property type="entry name" value="Tetracycline Repressor, domain 2"/>
    <property type="match status" value="1"/>
</dbReference>
<comment type="caution">
    <text evidence="6">The sequence shown here is derived from an EMBL/GenBank/DDBJ whole genome shotgun (WGS) entry which is preliminary data.</text>
</comment>
<evidence type="ECO:0000256" key="1">
    <source>
        <dbReference type="ARBA" id="ARBA00023015"/>
    </source>
</evidence>
<keyword evidence="3" id="KW-0804">Transcription</keyword>
<dbReference type="PROSITE" id="PS50977">
    <property type="entry name" value="HTH_TETR_2"/>
    <property type="match status" value="1"/>
</dbReference>
<evidence type="ECO:0000256" key="3">
    <source>
        <dbReference type="ARBA" id="ARBA00023163"/>
    </source>
</evidence>
<sequence>MVQVLKEELRQAIIRHAQDEFFQYGYAAASVKRIAAKAGISVGNLYRYYSGKDILFEAIVAPVYLEWETLISHHAGPLQRERNVFELVVEALTHVVGEYRIPLLILIDGTGGTRYENAVSKFHQMMADNVAHHLAQYNGNQKQEVFDRQTAWPVAVAFMQGYFEIIRSHPDSEDCKHSIRQYILFWYQGLRAFLS</sequence>
<evidence type="ECO:0000256" key="2">
    <source>
        <dbReference type="ARBA" id="ARBA00023125"/>
    </source>
</evidence>
<dbReference type="InterPro" id="IPR001647">
    <property type="entry name" value="HTH_TetR"/>
</dbReference>
<evidence type="ECO:0000313" key="6">
    <source>
        <dbReference type="EMBL" id="MFB9752161.1"/>
    </source>
</evidence>
<keyword evidence="1" id="KW-0805">Transcription regulation</keyword>
<dbReference type="InterPro" id="IPR009057">
    <property type="entry name" value="Homeodomain-like_sf"/>
</dbReference>
<dbReference type="Proteomes" id="UP001589619">
    <property type="component" value="Unassembled WGS sequence"/>
</dbReference>
<reference evidence="6 7" key="1">
    <citation type="submission" date="2024-09" db="EMBL/GenBank/DDBJ databases">
        <authorList>
            <person name="Sun Q."/>
            <person name="Mori K."/>
        </authorList>
    </citation>
    <scope>NUCLEOTIDE SEQUENCE [LARGE SCALE GENOMIC DNA]</scope>
    <source>
        <strain evidence="6 7">JCM 12520</strain>
    </source>
</reference>
<dbReference type="EMBL" id="JBHMAG010000009">
    <property type="protein sequence ID" value="MFB9752161.1"/>
    <property type="molecule type" value="Genomic_DNA"/>
</dbReference>
<dbReference type="RefSeq" id="WP_344910939.1">
    <property type="nucleotide sequence ID" value="NZ_BAAAYO010000010.1"/>
</dbReference>